<protein>
    <submittedName>
        <fullName evidence="3">Uncharacterized protein</fullName>
    </submittedName>
</protein>
<dbReference type="PANTHER" id="PTHR10434">
    <property type="entry name" value="1-ACYL-SN-GLYCEROL-3-PHOSPHATE ACYLTRANSFERASE"/>
    <property type="match status" value="1"/>
</dbReference>
<dbReference type="EMBL" id="CP030032">
    <property type="protein sequence ID" value="AWV91433.1"/>
    <property type="molecule type" value="Genomic_DNA"/>
</dbReference>
<dbReference type="GO" id="GO:0006654">
    <property type="term" value="P:phosphatidic acid biosynthetic process"/>
    <property type="evidence" value="ECO:0007669"/>
    <property type="project" value="TreeGrafter"/>
</dbReference>
<evidence type="ECO:0000256" key="2">
    <source>
        <dbReference type="ARBA" id="ARBA00023315"/>
    </source>
</evidence>
<dbReference type="GO" id="GO:0003841">
    <property type="term" value="F:1-acylglycerol-3-phosphate O-acyltransferase activity"/>
    <property type="evidence" value="ECO:0007669"/>
    <property type="project" value="TreeGrafter"/>
</dbReference>
<keyword evidence="4" id="KW-1185">Reference proteome</keyword>
<dbReference type="AlphaFoldDB" id="A0A2Z4FR16"/>
<proteinExistence type="predicted"/>
<evidence type="ECO:0000313" key="4">
    <source>
        <dbReference type="Proteomes" id="UP000249799"/>
    </source>
</evidence>
<sequence length="309" mass="35150">MPNYDLPPRVKIDFEGFDNLPNEPVIFALNHTDRYNYWPFQYKLWRSLDRYTATWVKGKYYENPALGQFMEVMNNIPTVSRGYLIARDFQAVCERTPSGDEYRALRDAVNSVAGLDAPPYEPSALAKVVPAPILEKARDVLGVAFAPHQEDYPTYINRLFGQMMARFVELNIEAQQKNLDLLIFPQGTRSIRLSRGRIGMAQMALYLKAPVIPVGCNGSDKVYPGNSPIGSPGHIIYRAGEPIYYEDMAEFHIDAPFEPFTAEAESLHYDAFQGYIDEVMERINVLLDPPYQFAEDLESDGVRGGKRFL</sequence>
<dbReference type="OrthoDB" id="9809618at2"/>
<dbReference type="PANTHER" id="PTHR10434:SF11">
    <property type="entry name" value="1-ACYL-SN-GLYCEROL-3-PHOSPHATE ACYLTRANSFERASE"/>
    <property type="match status" value="1"/>
</dbReference>
<evidence type="ECO:0000313" key="3">
    <source>
        <dbReference type="EMBL" id="AWV91433.1"/>
    </source>
</evidence>
<name>A0A2Z4FR16_9DELT</name>
<reference evidence="3 4" key="1">
    <citation type="submission" date="2018-06" db="EMBL/GenBank/DDBJ databases">
        <title>Lujinxingia sediminis gen. nov. sp. nov., a new facultative anaerobic member of the class Deltaproteobacteria, and proposal of Lujinxingaceae fam. nov.</title>
        <authorList>
            <person name="Guo L.-Y."/>
            <person name="Li C.-M."/>
            <person name="Wang S."/>
            <person name="Du Z.-J."/>
        </authorList>
    </citation>
    <scope>NUCLEOTIDE SEQUENCE [LARGE SCALE GENOMIC DNA]</scope>
    <source>
        <strain evidence="3 4">FA350</strain>
    </source>
</reference>
<dbReference type="CDD" id="cd07989">
    <property type="entry name" value="LPLAT_AGPAT-like"/>
    <property type="match status" value="1"/>
</dbReference>
<dbReference type="SUPFAM" id="SSF69593">
    <property type="entry name" value="Glycerol-3-phosphate (1)-acyltransferase"/>
    <property type="match status" value="1"/>
</dbReference>
<accession>A0A2Z4FR16</accession>
<dbReference type="KEGG" id="bsed:DN745_13495"/>
<keyword evidence="1" id="KW-0808">Transferase</keyword>
<organism evidence="3 4">
    <name type="scientific">Bradymonas sediminis</name>
    <dbReference type="NCBI Taxonomy" id="1548548"/>
    <lineage>
        <taxon>Bacteria</taxon>
        <taxon>Deltaproteobacteria</taxon>
        <taxon>Bradymonadales</taxon>
        <taxon>Bradymonadaceae</taxon>
        <taxon>Bradymonas</taxon>
    </lineage>
</organism>
<dbReference type="Proteomes" id="UP000249799">
    <property type="component" value="Chromosome"/>
</dbReference>
<gene>
    <name evidence="3" type="ORF">DN745_13495</name>
</gene>
<evidence type="ECO:0000256" key="1">
    <source>
        <dbReference type="ARBA" id="ARBA00022679"/>
    </source>
</evidence>
<keyword evidence="2" id="KW-0012">Acyltransferase</keyword>